<protein>
    <submittedName>
        <fullName evidence="1">ATPase MipZ</fullName>
    </submittedName>
</protein>
<dbReference type="STRING" id="402881.Plav_2795"/>
<dbReference type="Proteomes" id="UP000006377">
    <property type="component" value="Chromosome"/>
</dbReference>
<dbReference type="InterPro" id="IPR027417">
    <property type="entry name" value="P-loop_NTPase"/>
</dbReference>
<dbReference type="CDD" id="cd02042">
    <property type="entry name" value="ParAB_family"/>
    <property type="match status" value="1"/>
</dbReference>
<dbReference type="Gene3D" id="3.40.50.300">
    <property type="entry name" value="P-loop containing nucleotide triphosphate hydrolases"/>
    <property type="match status" value="1"/>
</dbReference>
<dbReference type="InterPro" id="IPR050678">
    <property type="entry name" value="DNA_Partitioning_ATPase"/>
</dbReference>
<dbReference type="OrthoDB" id="13869at2"/>
<dbReference type="HOGENOM" id="CLU_080923_0_0_5"/>
<name>A7HWX0_PARL1</name>
<dbReference type="InterPro" id="IPR015223">
    <property type="entry name" value="MipZ"/>
</dbReference>
<evidence type="ECO:0000313" key="2">
    <source>
        <dbReference type="Proteomes" id="UP000006377"/>
    </source>
</evidence>
<reference evidence="1 2" key="1">
    <citation type="journal article" date="2011" name="Stand. Genomic Sci.">
        <title>Complete genome sequence of Parvibaculum lavamentivorans type strain (DS-1(T)).</title>
        <authorList>
            <person name="Schleheck D."/>
            <person name="Weiss M."/>
            <person name="Pitluck S."/>
            <person name="Bruce D."/>
            <person name="Land M.L."/>
            <person name="Han S."/>
            <person name="Saunders E."/>
            <person name="Tapia R."/>
            <person name="Detter C."/>
            <person name="Brettin T."/>
            <person name="Han J."/>
            <person name="Woyke T."/>
            <person name="Goodwin L."/>
            <person name="Pennacchio L."/>
            <person name="Nolan M."/>
            <person name="Cook A.M."/>
            <person name="Kjelleberg S."/>
            <person name="Thomas T."/>
        </authorList>
    </citation>
    <scope>NUCLEOTIDE SEQUENCE [LARGE SCALE GENOMIC DNA]</scope>
    <source>
        <strain evidence="2">DS-1 / DSM 13023 / NCIMB 13966</strain>
    </source>
</reference>
<dbReference type="PANTHER" id="PTHR13696">
    <property type="entry name" value="P-LOOP CONTAINING NUCLEOSIDE TRIPHOSPHATE HYDROLASE"/>
    <property type="match status" value="1"/>
</dbReference>
<keyword evidence="2" id="KW-1185">Reference proteome</keyword>
<proteinExistence type="predicted"/>
<dbReference type="EMBL" id="CP000774">
    <property type="protein sequence ID" value="ABS64403.1"/>
    <property type="molecule type" value="Genomic_DNA"/>
</dbReference>
<evidence type="ECO:0000313" key="1">
    <source>
        <dbReference type="EMBL" id="ABS64403.1"/>
    </source>
</evidence>
<dbReference type="RefSeq" id="WP_012111718.1">
    <property type="nucleotide sequence ID" value="NC_009719.1"/>
</dbReference>
<dbReference type="eggNOG" id="COG1192">
    <property type="taxonomic scope" value="Bacteria"/>
</dbReference>
<dbReference type="KEGG" id="pla:Plav_2795"/>
<accession>A7HWX0</accession>
<dbReference type="AlphaFoldDB" id="A7HWX0"/>
<sequence>MTVGLRERVPAHVVVLGNEKGGSGKTTTAMHVIALLLHEGLRVGSIDLDGRQRSLTRYVENRKAWADAAGVNLVMPDHIVISRSALGNVSEANAAEEAELDAAMARLAAVNDFIVIDCPGSDSYLSRLGHARADTLLTPMNDSFVDFDLLGRVDPQTYRIKGPSVYSEMVWESRKRRAVRDGGEIDWVVIRNRLSHLDAKNKRRVEAVLGALADRIGFRSGPGFGERVIFREMFPSGLTLLDLREEGVDTQMSMSHVAARAEVRALVDALQLPIEERRQAAQIL</sequence>
<dbReference type="Pfam" id="PF09140">
    <property type="entry name" value="MipZ"/>
    <property type="match status" value="1"/>
</dbReference>
<organism evidence="1 2">
    <name type="scientific">Parvibaculum lavamentivorans (strain DS-1 / DSM 13023 / NCIMB 13966)</name>
    <dbReference type="NCBI Taxonomy" id="402881"/>
    <lineage>
        <taxon>Bacteria</taxon>
        <taxon>Pseudomonadati</taxon>
        <taxon>Pseudomonadota</taxon>
        <taxon>Alphaproteobacteria</taxon>
        <taxon>Hyphomicrobiales</taxon>
        <taxon>Parvibaculaceae</taxon>
        <taxon>Parvibaculum</taxon>
    </lineage>
</organism>
<dbReference type="PANTHER" id="PTHR13696:SF96">
    <property type="entry name" value="COBQ_COBB_MIND_PARA NUCLEOTIDE BINDING DOMAIN-CONTAINING PROTEIN"/>
    <property type="match status" value="1"/>
</dbReference>
<gene>
    <name evidence="1" type="ordered locus">Plav_2795</name>
</gene>
<dbReference type="SUPFAM" id="SSF52540">
    <property type="entry name" value="P-loop containing nucleoside triphosphate hydrolases"/>
    <property type="match status" value="1"/>
</dbReference>